<evidence type="ECO:0000256" key="8">
    <source>
        <dbReference type="ARBA" id="ARBA00022837"/>
    </source>
</evidence>
<evidence type="ECO:0000256" key="6">
    <source>
        <dbReference type="ARBA" id="ARBA00022692"/>
    </source>
</evidence>
<evidence type="ECO:0000256" key="16">
    <source>
        <dbReference type="ARBA" id="ARBA00044981"/>
    </source>
</evidence>
<name>A0AAD5V537_9APHY</name>
<evidence type="ECO:0000256" key="13">
    <source>
        <dbReference type="ARBA" id="ARBA00023303"/>
    </source>
</evidence>
<organism evidence="21 22">
    <name type="scientific">Meripilus lineatus</name>
    <dbReference type="NCBI Taxonomy" id="2056292"/>
    <lineage>
        <taxon>Eukaryota</taxon>
        <taxon>Fungi</taxon>
        <taxon>Dikarya</taxon>
        <taxon>Basidiomycota</taxon>
        <taxon>Agaricomycotina</taxon>
        <taxon>Agaricomycetes</taxon>
        <taxon>Polyporales</taxon>
        <taxon>Meripilaceae</taxon>
        <taxon>Meripilus</taxon>
    </lineage>
</organism>
<keyword evidence="3" id="KW-0813">Transport</keyword>
<evidence type="ECO:0000256" key="7">
    <source>
        <dbReference type="ARBA" id="ARBA00022792"/>
    </source>
</evidence>
<comment type="caution">
    <text evidence="21">The sequence shown here is derived from an EMBL/GenBank/DDBJ whole genome shotgun (WGS) entry which is preliminary data.</text>
</comment>
<keyword evidence="12 19" id="KW-0472">Membrane</keyword>
<comment type="function">
    <text evidence="17">Highly selective calcium channel localized to the inner mitochondrial membrane, which mediates calcium uptake into the mitochondrial matrix. Mitochondrial calcium homeostasis plays key roles in cellular physiology and regulates ATP production, cytoplasmic calcium signals and activation of cell death pathways. Sufficient to operate as a pore-forming channel without the need of calcium-sensor or auxiliary subunit.</text>
</comment>
<evidence type="ECO:0000256" key="4">
    <source>
        <dbReference type="ARBA" id="ARBA00022568"/>
    </source>
</evidence>
<comment type="subcellular location">
    <subcellularLocation>
        <location evidence="1">Mitochondrion inner membrane</location>
        <topology evidence="1">Multi-pass membrane protein</topology>
    </subcellularLocation>
</comment>
<keyword evidence="11" id="KW-0496">Mitochondrion</keyword>
<protein>
    <recommendedName>
        <fullName evidence="16">Calcium uniporter protein, mitochondrial</fullName>
    </recommendedName>
</protein>
<keyword evidence="8" id="KW-0106">Calcium</keyword>
<keyword evidence="13" id="KW-0407">Ion channel</keyword>
<feature type="compositionally biased region" description="Basic and acidic residues" evidence="18">
    <location>
        <begin position="302"/>
        <end position="320"/>
    </location>
</feature>
<dbReference type="InterPro" id="IPR006769">
    <property type="entry name" value="MCU_C"/>
</dbReference>
<evidence type="ECO:0000256" key="3">
    <source>
        <dbReference type="ARBA" id="ARBA00022448"/>
    </source>
</evidence>
<comment type="subunit">
    <text evidence="15">Homotetramer, assembles in a dimer or dimers configuration with two interfaces.</text>
</comment>
<evidence type="ECO:0000256" key="10">
    <source>
        <dbReference type="ARBA" id="ARBA00023065"/>
    </source>
</evidence>
<evidence type="ECO:0000256" key="18">
    <source>
        <dbReference type="SAM" id="MobiDB-lite"/>
    </source>
</evidence>
<dbReference type="AlphaFoldDB" id="A0AAD5V537"/>
<sequence>MNGNGEDVDSLTPGKGRLSPTSSHLFKLILPLDLIHSEASNANHSDRKVEESSPPTVFLLHPSQPLSHISRLIISALSPTLFSNRRGEPSVDVSFRSATAKGNPYQWSDSTDMGDFIRDAAKAAEFHIHVTVREHTEGLRSTEKSDRDRTIILPIEVPTFKSRTRYLRLRLGIIDSQLKGMEELKRECDREAHRGARRMAVGGFGMLVVYWGAVARLTFWDYGWDVMEPITYLSGLSTVILGYLWFIYQGRELSYSSILDRSISARRQALYTSKGLDIERWMELVNERKVLRREIENIRGEYEGRHETENDKEKQERDSNNDSEEEE</sequence>
<keyword evidence="6 19" id="KW-0812">Transmembrane</keyword>
<keyword evidence="10" id="KW-0406">Ion transport</keyword>
<feature type="region of interest" description="Disordered" evidence="18">
    <location>
        <begin position="302"/>
        <end position="327"/>
    </location>
</feature>
<dbReference type="GO" id="GO:1990246">
    <property type="term" value="C:uniplex complex"/>
    <property type="evidence" value="ECO:0007669"/>
    <property type="project" value="TreeGrafter"/>
</dbReference>
<feature type="transmembrane region" description="Helical" evidence="19">
    <location>
        <begin position="199"/>
        <end position="218"/>
    </location>
</feature>
<reference evidence="21" key="1">
    <citation type="submission" date="2022-07" db="EMBL/GenBank/DDBJ databases">
        <title>Genome Sequence of Physisporinus lineatus.</title>
        <authorList>
            <person name="Buettner E."/>
        </authorList>
    </citation>
    <scope>NUCLEOTIDE SEQUENCE</scope>
    <source>
        <strain evidence="21">VT162</strain>
    </source>
</reference>
<dbReference type="PANTHER" id="PTHR13462">
    <property type="entry name" value="CALCIUM UNIPORTER PROTEIN, MITOCHONDRIAL"/>
    <property type="match status" value="1"/>
</dbReference>
<gene>
    <name evidence="21" type="ORF">NLI96_g5323</name>
</gene>
<evidence type="ECO:0000256" key="9">
    <source>
        <dbReference type="ARBA" id="ARBA00022989"/>
    </source>
</evidence>
<keyword evidence="4" id="KW-0109">Calcium transport</keyword>
<evidence type="ECO:0000259" key="20">
    <source>
        <dbReference type="Pfam" id="PF04678"/>
    </source>
</evidence>
<dbReference type="Proteomes" id="UP001212997">
    <property type="component" value="Unassembled WGS sequence"/>
</dbReference>
<keyword evidence="5" id="KW-0107">Calcium channel</keyword>
<evidence type="ECO:0000313" key="21">
    <source>
        <dbReference type="EMBL" id="KAJ3484913.1"/>
    </source>
</evidence>
<comment type="similarity">
    <text evidence="2">Belongs to the MCU (TC 1.A.77) family.</text>
</comment>
<feature type="domain" description="Calcium uniporter protein C-terminal" evidence="20">
    <location>
        <begin position="160"/>
        <end position="284"/>
    </location>
</feature>
<evidence type="ECO:0000256" key="14">
    <source>
        <dbReference type="ARBA" id="ARBA00036634"/>
    </source>
</evidence>
<accession>A0AAD5V537</accession>
<dbReference type="GO" id="GO:0015292">
    <property type="term" value="F:uniporter activity"/>
    <property type="evidence" value="ECO:0007669"/>
    <property type="project" value="TreeGrafter"/>
</dbReference>
<keyword evidence="9 19" id="KW-1133">Transmembrane helix</keyword>
<evidence type="ECO:0000313" key="22">
    <source>
        <dbReference type="Proteomes" id="UP001212997"/>
    </source>
</evidence>
<keyword evidence="22" id="KW-1185">Reference proteome</keyword>
<feature type="transmembrane region" description="Helical" evidence="19">
    <location>
        <begin position="230"/>
        <end position="248"/>
    </location>
</feature>
<comment type="catalytic activity">
    <reaction evidence="14">
        <text>Ca(2+)(in) = Ca(2+)(out)</text>
        <dbReference type="Rhea" id="RHEA:29671"/>
        <dbReference type="ChEBI" id="CHEBI:29108"/>
    </reaction>
</comment>
<dbReference type="GO" id="GO:0036444">
    <property type="term" value="P:calcium import into the mitochondrion"/>
    <property type="evidence" value="ECO:0007669"/>
    <property type="project" value="UniProtKB-ARBA"/>
</dbReference>
<dbReference type="InterPro" id="IPR039055">
    <property type="entry name" value="MCU_fam"/>
</dbReference>
<evidence type="ECO:0000256" key="12">
    <source>
        <dbReference type="ARBA" id="ARBA00023136"/>
    </source>
</evidence>
<evidence type="ECO:0000256" key="15">
    <source>
        <dbReference type="ARBA" id="ARBA00044966"/>
    </source>
</evidence>
<dbReference type="GO" id="GO:0005262">
    <property type="term" value="F:calcium channel activity"/>
    <property type="evidence" value="ECO:0007669"/>
    <property type="project" value="UniProtKB-KW"/>
</dbReference>
<dbReference type="PANTHER" id="PTHR13462:SF10">
    <property type="entry name" value="CALCIUM UNIPORTER PROTEIN, MITOCHONDRIAL"/>
    <property type="match status" value="1"/>
</dbReference>
<dbReference type="Pfam" id="PF04678">
    <property type="entry name" value="MCU"/>
    <property type="match status" value="1"/>
</dbReference>
<dbReference type="GO" id="GO:0051560">
    <property type="term" value="P:mitochondrial calcium ion homeostasis"/>
    <property type="evidence" value="ECO:0007669"/>
    <property type="project" value="InterPro"/>
</dbReference>
<proteinExistence type="inferred from homology"/>
<evidence type="ECO:0000256" key="17">
    <source>
        <dbReference type="ARBA" id="ARBA00045938"/>
    </source>
</evidence>
<dbReference type="EMBL" id="JANAWD010000171">
    <property type="protein sequence ID" value="KAJ3484913.1"/>
    <property type="molecule type" value="Genomic_DNA"/>
</dbReference>
<evidence type="ECO:0000256" key="19">
    <source>
        <dbReference type="SAM" id="Phobius"/>
    </source>
</evidence>
<evidence type="ECO:0000256" key="11">
    <source>
        <dbReference type="ARBA" id="ARBA00023128"/>
    </source>
</evidence>
<evidence type="ECO:0000256" key="5">
    <source>
        <dbReference type="ARBA" id="ARBA00022673"/>
    </source>
</evidence>
<keyword evidence="7" id="KW-0999">Mitochondrion inner membrane</keyword>
<evidence type="ECO:0000256" key="1">
    <source>
        <dbReference type="ARBA" id="ARBA00004448"/>
    </source>
</evidence>
<evidence type="ECO:0000256" key="2">
    <source>
        <dbReference type="ARBA" id="ARBA00005653"/>
    </source>
</evidence>